<gene>
    <name evidence="2" type="primary">abiR</name>
    <name evidence="2" type="ORF">GCM10007977_061060</name>
</gene>
<evidence type="ECO:0000313" key="3">
    <source>
        <dbReference type="Proteomes" id="UP000642070"/>
    </source>
</evidence>
<protein>
    <submittedName>
        <fullName evidence="2">Abortive infection phage resistance protein</fullName>
    </submittedName>
</protein>
<reference evidence="2" key="2">
    <citation type="submission" date="2020-09" db="EMBL/GenBank/DDBJ databases">
        <authorList>
            <person name="Sun Q."/>
            <person name="Ohkuma M."/>
        </authorList>
    </citation>
    <scope>NUCLEOTIDE SEQUENCE</scope>
    <source>
        <strain evidence="2">JCM 19831</strain>
    </source>
</reference>
<feature type="domain" description="Abortive phage infection protein C-terminal" evidence="1">
    <location>
        <begin position="240"/>
        <end position="389"/>
    </location>
</feature>
<proteinExistence type="predicted"/>
<dbReference type="InterPro" id="IPR018891">
    <property type="entry name" value="AIPR_C"/>
</dbReference>
<evidence type="ECO:0000313" key="2">
    <source>
        <dbReference type="EMBL" id="GGM51045.1"/>
    </source>
</evidence>
<dbReference type="Pfam" id="PF10592">
    <property type="entry name" value="AIPR"/>
    <property type="match status" value="1"/>
</dbReference>
<sequence>MHVRHVRDALKTEFEGVIDTSDLSAGDADPTGPKFLSRALAAKAVRRLTGCTSQDAADCVIDGRDDYGIDAVAISDGAPELWLVQAKWSGQGRAGFDTEAANKLVRGFKQMDDQEFGRFNPRFQRMAYRVQSVLSDPRCRVILVVAVMGEGVISSEVQEILDDASRDFNVFGRTVETQILNGNDFLQAIRDDIAPPEIKIDATMSYGWHWRDTPFEAYYGLVSAEELAGWYEVNKDRLYAQNVRKSLGLTKVNQKLVDTLLREPHKFWYFNNGITVLCRTVTRHFFGRRDKGEPVRLELTGASVVNGAQTVTSVHRAFQENPVAAADAYVSVRIIVIEDGDSGFATEITKATNTQNHMERRDFIAIDATQSQIREDFQLSLNKEYVYKRGELDPPPDAGCSVVYAATALACAHPNPRFAIQAKRDVDLLWDQSPDGAYIRLFGQRPTAHQIWRSVLLLRAVTTALHGLRSELGGRAATIAEHGDLLIAHLVMQSIDQEGIDDPDSQWETSLVDVPALVRQALRLLIEQINKQFGSASYVSSTFANEQRSILLAEVVLNAMAAGAGGTDLADFAATASSRPTRRPSTVSLIVDSGKVPEGTLLIFRTASEAEREAVGAWLAEDARRSQATWTNNKQKPLLWQYDSQRYSPSGLTTHIWKLARWKDAWVSVQGPRQWSLPGGDSLVQLAEQIWQEVDPDEI</sequence>
<organism evidence="2 3">
    <name type="scientific">Dactylosporangium sucinum</name>
    <dbReference type="NCBI Taxonomy" id="1424081"/>
    <lineage>
        <taxon>Bacteria</taxon>
        <taxon>Bacillati</taxon>
        <taxon>Actinomycetota</taxon>
        <taxon>Actinomycetes</taxon>
        <taxon>Micromonosporales</taxon>
        <taxon>Micromonosporaceae</taxon>
        <taxon>Dactylosporangium</taxon>
    </lineage>
</organism>
<dbReference type="Proteomes" id="UP000642070">
    <property type="component" value="Unassembled WGS sequence"/>
</dbReference>
<accession>A0A917X128</accession>
<comment type="caution">
    <text evidence="2">The sequence shown here is derived from an EMBL/GenBank/DDBJ whole genome shotgun (WGS) entry which is preliminary data.</text>
</comment>
<keyword evidence="3" id="KW-1185">Reference proteome</keyword>
<dbReference type="EMBL" id="BMPI01000033">
    <property type="protein sequence ID" value="GGM51045.1"/>
    <property type="molecule type" value="Genomic_DNA"/>
</dbReference>
<dbReference type="AlphaFoldDB" id="A0A917X128"/>
<evidence type="ECO:0000259" key="1">
    <source>
        <dbReference type="Pfam" id="PF10592"/>
    </source>
</evidence>
<reference evidence="2" key="1">
    <citation type="journal article" date="2014" name="Int. J. Syst. Evol. Microbiol.">
        <title>Complete genome sequence of Corynebacterium casei LMG S-19264T (=DSM 44701T), isolated from a smear-ripened cheese.</title>
        <authorList>
            <consortium name="US DOE Joint Genome Institute (JGI-PGF)"/>
            <person name="Walter F."/>
            <person name="Albersmeier A."/>
            <person name="Kalinowski J."/>
            <person name="Ruckert C."/>
        </authorList>
    </citation>
    <scope>NUCLEOTIDE SEQUENCE</scope>
    <source>
        <strain evidence="2">JCM 19831</strain>
    </source>
</reference>
<name>A0A917X128_9ACTN</name>